<keyword evidence="1" id="KW-1133">Transmembrane helix</keyword>
<dbReference type="AlphaFoldDB" id="A0A7I8DGX7"/>
<evidence type="ECO:0000256" key="1">
    <source>
        <dbReference type="SAM" id="Phobius"/>
    </source>
</evidence>
<gene>
    <name evidence="2" type="ORF">bsdcttw_07700</name>
</gene>
<organism evidence="2 3">
    <name type="scientific">Anaerocolumna chitinilytica</name>
    <dbReference type="NCBI Taxonomy" id="1727145"/>
    <lineage>
        <taxon>Bacteria</taxon>
        <taxon>Bacillati</taxon>
        <taxon>Bacillota</taxon>
        <taxon>Clostridia</taxon>
        <taxon>Lachnospirales</taxon>
        <taxon>Lachnospiraceae</taxon>
        <taxon>Anaerocolumna</taxon>
    </lineage>
</organism>
<keyword evidence="3" id="KW-1185">Reference proteome</keyword>
<evidence type="ECO:0000313" key="3">
    <source>
        <dbReference type="Proteomes" id="UP000515703"/>
    </source>
</evidence>
<keyword evidence="1" id="KW-0812">Transmembrane</keyword>
<proteinExistence type="predicted"/>
<dbReference type="Proteomes" id="UP000515703">
    <property type="component" value="Chromosome"/>
</dbReference>
<feature type="transmembrane region" description="Helical" evidence="1">
    <location>
        <begin position="6"/>
        <end position="30"/>
    </location>
</feature>
<keyword evidence="1" id="KW-0472">Membrane</keyword>
<sequence>MSDLFYIPFEVFGLGFVMAMSISVFMKLLMNSIRHFSRNKKANI</sequence>
<evidence type="ECO:0000313" key="2">
    <source>
        <dbReference type="EMBL" id="BCJ97729.1"/>
    </source>
</evidence>
<reference evidence="2 3" key="2">
    <citation type="submission" date="2020-08" db="EMBL/GenBank/DDBJ databases">
        <authorList>
            <person name="Ueki A."/>
            <person name="Tonouchi A."/>
        </authorList>
    </citation>
    <scope>NUCLEOTIDE SEQUENCE [LARGE SCALE GENOMIC DNA]</scope>
    <source>
        <strain evidence="2 3">CTTW</strain>
    </source>
</reference>
<accession>A0A7I8DGX7</accession>
<dbReference type="EMBL" id="AP023368">
    <property type="protein sequence ID" value="BCJ97729.1"/>
    <property type="molecule type" value="Genomic_DNA"/>
</dbReference>
<reference evidence="2 3" key="1">
    <citation type="submission" date="2020-08" db="EMBL/GenBank/DDBJ databases">
        <title>Draft genome sequencing of an Anaerocolumna strain isolated from anoxic soil subjected to BSD treatment.</title>
        <authorList>
            <person name="Uek A."/>
            <person name="Tonouchi A."/>
        </authorList>
    </citation>
    <scope>NUCLEOTIDE SEQUENCE [LARGE SCALE GENOMIC DNA]</scope>
    <source>
        <strain evidence="2 3">CTTW</strain>
    </source>
</reference>
<name>A0A7I8DGX7_9FIRM</name>
<dbReference type="KEGG" id="acht:bsdcttw_07700"/>
<protein>
    <submittedName>
        <fullName evidence="2">Uncharacterized protein</fullName>
    </submittedName>
</protein>